<dbReference type="AlphaFoldDB" id="A0A2T7NG72"/>
<dbReference type="OrthoDB" id="9934714at2759"/>
<proteinExistence type="predicted"/>
<sequence>MKHVDRNLQPQLPVAEGGTYTLPAARIRCDSGWICVGEKVYHSASDALTAYLQQFDGKQAAAAVSTSGSGGPGINVRTAQGLSGQLFSSTHEQNVVGVTTVSSHLTNSTYNNTDVSGHTALPAVSQVLGTGDRHRTGPRSAVETLLCSQPLQKSLDVEVTDTQQQARLKQHAQEVHHGLSTSPRVLCRKKFGKKSLLSKNSVEEALSRSAQLLETIKGNSSISSPCGSNVESTSTDVLLSINPQRPSDALTAITSRQGRNQHRYSYYTPNHHRSSSLSRIPSSINLRSLRESGRRRSLESLGLSFLTNTSADKIYHGGSNSSRLSHMSDPSDILQNSLYHQHLAVTDKQNKKQLLLRQNEGPPHWIRELVPSSFMVPGDVVIGDSMFTGSRTHNGHPTPSWVNGLASSDITYCSTDMPDVQSTRESQELLGMKNVTEDPPSKSDKPSVVDLSYAAPGLNYSDLGTSQMAKKHRVSFNTYHLPSHTKKLTANMSDKLAEHNVNHGNESLSLSVDSASQECKKLPGQSVEKYLSHLNLNTNAVRDTAGKTNKRVFSLVRCSSVDKLHLENLPSAEPSDIIGASPITRTSNLSNGRFVDDTTFAASMEPRSIGSDQALKTSPASDDLDGDRPWEIMTSAFKPPVYIDNHNLTNQSPARPGTPTLSGGHQPGSMEALKKMLFRLQTEETSSSDAVFKLSSPPQAGVDGATLIPALKDYNFDEEPGGQSLERALVHLGRLKTLVQSASVATQRDWENGVETKYSQEETLQQLQTT</sequence>
<feature type="compositionally biased region" description="Polar residues" evidence="1">
    <location>
        <begin position="610"/>
        <end position="620"/>
    </location>
</feature>
<evidence type="ECO:0000313" key="2">
    <source>
        <dbReference type="EMBL" id="PVD20174.1"/>
    </source>
</evidence>
<dbReference type="PANTHER" id="PTHR35079">
    <property type="entry name" value="LUNG ADENOMA SUSCEPTIBILITY PROTEIN 2"/>
    <property type="match status" value="1"/>
</dbReference>
<dbReference type="InterPro" id="IPR052679">
    <property type="entry name" value="Cell_Prolif_Regulator"/>
</dbReference>
<evidence type="ECO:0000313" key="3">
    <source>
        <dbReference type="Proteomes" id="UP000245119"/>
    </source>
</evidence>
<accession>A0A2T7NG72</accession>
<dbReference type="PANTHER" id="PTHR35079:SF1">
    <property type="entry name" value="LUNG ADENOMA SUSCEPTIBILITY PROTEIN 2"/>
    <property type="match status" value="1"/>
</dbReference>
<evidence type="ECO:0000256" key="1">
    <source>
        <dbReference type="SAM" id="MobiDB-lite"/>
    </source>
</evidence>
<dbReference type="STRING" id="400727.A0A2T7NG72"/>
<organism evidence="2 3">
    <name type="scientific">Pomacea canaliculata</name>
    <name type="common">Golden apple snail</name>
    <dbReference type="NCBI Taxonomy" id="400727"/>
    <lineage>
        <taxon>Eukaryota</taxon>
        <taxon>Metazoa</taxon>
        <taxon>Spiralia</taxon>
        <taxon>Lophotrochozoa</taxon>
        <taxon>Mollusca</taxon>
        <taxon>Gastropoda</taxon>
        <taxon>Caenogastropoda</taxon>
        <taxon>Architaenioglossa</taxon>
        <taxon>Ampullarioidea</taxon>
        <taxon>Ampullariidae</taxon>
        <taxon>Pomacea</taxon>
    </lineage>
</organism>
<keyword evidence="3" id="KW-1185">Reference proteome</keyword>
<name>A0A2T7NG72_POMCA</name>
<reference evidence="2 3" key="1">
    <citation type="submission" date="2018-04" db="EMBL/GenBank/DDBJ databases">
        <title>The genome of golden apple snail Pomacea canaliculata provides insight into stress tolerance and invasive adaptation.</title>
        <authorList>
            <person name="Liu C."/>
            <person name="Liu B."/>
            <person name="Ren Y."/>
            <person name="Zhang Y."/>
            <person name="Wang H."/>
            <person name="Li S."/>
            <person name="Jiang F."/>
            <person name="Yin L."/>
            <person name="Zhang G."/>
            <person name="Qian W."/>
            <person name="Fan W."/>
        </authorList>
    </citation>
    <scope>NUCLEOTIDE SEQUENCE [LARGE SCALE GENOMIC DNA]</scope>
    <source>
        <strain evidence="2">SZHN2017</strain>
        <tissue evidence="2">Muscle</tissue>
    </source>
</reference>
<dbReference type="EMBL" id="PZQS01000013">
    <property type="protein sequence ID" value="PVD20174.1"/>
    <property type="molecule type" value="Genomic_DNA"/>
</dbReference>
<feature type="region of interest" description="Disordered" evidence="1">
    <location>
        <begin position="605"/>
        <end position="627"/>
    </location>
</feature>
<protein>
    <submittedName>
        <fullName evidence="2">Uncharacterized protein</fullName>
    </submittedName>
</protein>
<dbReference type="Proteomes" id="UP000245119">
    <property type="component" value="Linkage Group LG13"/>
</dbReference>
<gene>
    <name evidence="2" type="ORF">C0Q70_20669</name>
</gene>
<comment type="caution">
    <text evidence="2">The sequence shown here is derived from an EMBL/GenBank/DDBJ whole genome shotgun (WGS) entry which is preliminary data.</text>
</comment>